<evidence type="ECO:0000313" key="2">
    <source>
        <dbReference type="Proteomes" id="UP000838756"/>
    </source>
</evidence>
<accession>A0A8S4QNX3</accession>
<gene>
    <name evidence="1" type="primary">jg7105</name>
    <name evidence="1" type="ORF">PAEG_LOCUS2752</name>
</gene>
<protein>
    <submittedName>
        <fullName evidence="1">Jg7105 protein</fullName>
    </submittedName>
</protein>
<dbReference type="AlphaFoldDB" id="A0A8S4QNX3"/>
<keyword evidence="2" id="KW-1185">Reference proteome</keyword>
<dbReference type="Proteomes" id="UP000838756">
    <property type="component" value="Unassembled WGS sequence"/>
</dbReference>
<comment type="caution">
    <text evidence="1">The sequence shown here is derived from an EMBL/GenBank/DDBJ whole genome shotgun (WGS) entry which is preliminary data.</text>
</comment>
<evidence type="ECO:0000313" key="1">
    <source>
        <dbReference type="EMBL" id="CAH2210895.1"/>
    </source>
</evidence>
<dbReference type="OrthoDB" id="7480128at2759"/>
<name>A0A8S4QNX3_9NEOP</name>
<organism evidence="1 2">
    <name type="scientific">Pararge aegeria aegeria</name>
    <dbReference type="NCBI Taxonomy" id="348720"/>
    <lineage>
        <taxon>Eukaryota</taxon>
        <taxon>Metazoa</taxon>
        <taxon>Ecdysozoa</taxon>
        <taxon>Arthropoda</taxon>
        <taxon>Hexapoda</taxon>
        <taxon>Insecta</taxon>
        <taxon>Pterygota</taxon>
        <taxon>Neoptera</taxon>
        <taxon>Endopterygota</taxon>
        <taxon>Lepidoptera</taxon>
        <taxon>Glossata</taxon>
        <taxon>Ditrysia</taxon>
        <taxon>Papilionoidea</taxon>
        <taxon>Nymphalidae</taxon>
        <taxon>Satyrinae</taxon>
        <taxon>Satyrini</taxon>
        <taxon>Parargina</taxon>
        <taxon>Pararge</taxon>
    </lineage>
</organism>
<sequence length="100" mass="11228">MTIYRDQCQMNPLATSHYIGMVSRNIGGDLSLPSVVFVMLSSRRSWEAVVDFCEEVISQKEAAERMPEEAVHPVHPLRRKRGGRRQREYAARLLALGGGG</sequence>
<reference evidence="1" key="1">
    <citation type="submission" date="2022-03" db="EMBL/GenBank/DDBJ databases">
        <authorList>
            <person name="Lindestad O."/>
        </authorList>
    </citation>
    <scope>NUCLEOTIDE SEQUENCE</scope>
</reference>
<dbReference type="EMBL" id="CAKXAJ010008579">
    <property type="protein sequence ID" value="CAH2210895.1"/>
    <property type="molecule type" value="Genomic_DNA"/>
</dbReference>
<proteinExistence type="predicted"/>